<dbReference type="Proteomes" id="UP001364472">
    <property type="component" value="Unassembled WGS sequence"/>
</dbReference>
<evidence type="ECO:0000313" key="5">
    <source>
        <dbReference type="Proteomes" id="UP001364472"/>
    </source>
</evidence>
<comment type="caution">
    <text evidence="4">The sequence shown here is derived from an EMBL/GenBank/DDBJ whole genome shotgun (WGS) entry which is preliminary data.</text>
</comment>
<dbReference type="EMBL" id="JBBDHC010000010">
    <property type="protein sequence ID" value="MEJ1249700.1"/>
    <property type="molecule type" value="Genomic_DNA"/>
</dbReference>
<dbReference type="Gene3D" id="3.40.50.2300">
    <property type="match status" value="1"/>
</dbReference>
<reference evidence="4 5" key="1">
    <citation type="journal article" date="2016" name="Antonie Van Leeuwenhoek">
        <title>Denitratimonas tolerans gen. nov., sp. nov., a denitrifying bacterium isolated from a bioreactor for tannery wastewater treatment.</title>
        <authorList>
            <person name="Han S.I."/>
            <person name="Kim J.O."/>
            <person name="Lee Y.R."/>
            <person name="Ekpeghere K.I."/>
            <person name="Koh S.C."/>
            <person name="Whang K.S."/>
        </authorList>
    </citation>
    <scope>NUCLEOTIDE SEQUENCE [LARGE SCALE GENOMIC DNA]</scope>
    <source>
        <strain evidence="4 5">KACC 17565</strain>
    </source>
</reference>
<dbReference type="PROSITE" id="PS50110">
    <property type="entry name" value="RESPONSE_REGULATORY"/>
    <property type="match status" value="1"/>
</dbReference>
<feature type="domain" description="Response regulatory" evidence="3">
    <location>
        <begin position="3"/>
        <end position="126"/>
    </location>
</feature>
<evidence type="ECO:0000256" key="2">
    <source>
        <dbReference type="PROSITE-ProRule" id="PRU00169"/>
    </source>
</evidence>
<gene>
    <name evidence="4" type="ORF">WB794_08460</name>
</gene>
<dbReference type="PANTHER" id="PTHR44591:SF3">
    <property type="entry name" value="RESPONSE REGULATORY DOMAIN-CONTAINING PROTEIN"/>
    <property type="match status" value="1"/>
</dbReference>
<dbReference type="SMART" id="SM00448">
    <property type="entry name" value="REC"/>
    <property type="match status" value="1"/>
</dbReference>
<evidence type="ECO:0000256" key="1">
    <source>
        <dbReference type="ARBA" id="ARBA00022553"/>
    </source>
</evidence>
<dbReference type="RefSeq" id="WP_337335415.1">
    <property type="nucleotide sequence ID" value="NZ_JBBDHC010000010.1"/>
</dbReference>
<organism evidence="4 5">
    <name type="scientific">Denitratimonas tolerans</name>
    <dbReference type="NCBI Taxonomy" id="1338420"/>
    <lineage>
        <taxon>Bacteria</taxon>
        <taxon>Pseudomonadati</taxon>
        <taxon>Pseudomonadota</taxon>
        <taxon>Gammaproteobacteria</taxon>
        <taxon>Lysobacterales</taxon>
        <taxon>Lysobacteraceae</taxon>
        <taxon>Denitratimonas</taxon>
    </lineage>
</organism>
<feature type="modified residue" description="4-aspartylphosphate" evidence="2">
    <location>
        <position position="60"/>
    </location>
</feature>
<name>A0AAW9R1P4_9GAMM</name>
<dbReference type="InterPro" id="IPR001789">
    <property type="entry name" value="Sig_transdc_resp-reg_receiver"/>
</dbReference>
<evidence type="ECO:0000259" key="3">
    <source>
        <dbReference type="PROSITE" id="PS50110"/>
    </source>
</evidence>
<protein>
    <submittedName>
        <fullName evidence="4">Response regulator</fullName>
    </submittedName>
</protein>
<keyword evidence="1 2" id="KW-0597">Phosphoprotein</keyword>
<dbReference type="SUPFAM" id="SSF52172">
    <property type="entry name" value="CheY-like"/>
    <property type="match status" value="1"/>
</dbReference>
<sequence>MYRVLLLDDEPNILRALRRCLAAIDPQHLDGEPLRVDTFSSPADALRSCEDVTFDLILTDFRMPRMDGVEFLTRVMPIQPDAPRVIISGFADRDAIIAAINDAQLTRFIEKPWEDAALQQAVVAILTRGKAQVAPAFARSAASDREMRRLEEDCPGITEVNRDPDGGIWLDLDEVED</sequence>
<dbReference type="Pfam" id="PF00072">
    <property type="entry name" value="Response_reg"/>
    <property type="match status" value="1"/>
</dbReference>
<dbReference type="AlphaFoldDB" id="A0AAW9R1P4"/>
<dbReference type="InterPro" id="IPR011006">
    <property type="entry name" value="CheY-like_superfamily"/>
</dbReference>
<proteinExistence type="predicted"/>
<dbReference type="PANTHER" id="PTHR44591">
    <property type="entry name" value="STRESS RESPONSE REGULATOR PROTEIN 1"/>
    <property type="match status" value="1"/>
</dbReference>
<evidence type="ECO:0000313" key="4">
    <source>
        <dbReference type="EMBL" id="MEJ1249700.1"/>
    </source>
</evidence>
<dbReference type="InterPro" id="IPR050595">
    <property type="entry name" value="Bact_response_regulator"/>
</dbReference>
<accession>A0AAW9R1P4</accession>
<keyword evidence="5" id="KW-1185">Reference proteome</keyword>
<dbReference type="GO" id="GO:0000160">
    <property type="term" value="P:phosphorelay signal transduction system"/>
    <property type="evidence" value="ECO:0007669"/>
    <property type="project" value="InterPro"/>
</dbReference>